<keyword evidence="3 10" id="KW-1134">Transmembrane beta strand</keyword>
<dbReference type="GO" id="GO:0009279">
    <property type="term" value="C:cell outer membrane"/>
    <property type="evidence" value="ECO:0007669"/>
    <property type="project" value="UniProtKB-SubCell"/>
</dbReference>
<dbReference type="Pfam" id="PF00593">
    <property type="entry name" value="TonB_dep_Rec_b-barrel"/>
    <property type="match status" value="1"/>
</dbReference>
<evidence type="ECO:0000256" key="7">
    <source>
        <dbReference type="ARBA" id="ARBA00023136"/>
    </source>
</evidence>
<dbReference type="InterPro" id="IPR012910">
    <property type="entry name" value="Plug_dom"/>
</dbReference>
<proteinExistence type="inferred from homology"/>
<evidence type="ECO:0000256" key="4">
    <source>
        <dbReference type="ARBA" id="ARBA00022692"/>
    </source>
</evidence>
<dbReference type="SUPFAM" id="SSF56935">
    <property type="entry name" value="Porins"/>
    <property type="match status" value="1"/>
</dbReference>
<dbReference type="EMBL" id="QTJU01000008">
    <property type="protein sequence ID" value="RFM26606.1"/>
    <property type="molecule type" value="Genomic_DNA"/>
</dbReference>
<organism evidence="15 16">
    <name type="scientific">Deminuibacter soli</name>
    <dbReference type="NCBI Taxonomy" id="2291815"/>
    <lineage>
        <taxon>Bacteria</taxon>
        <taxon>Pseudomonadati</taxon>
        <taxon>Bacteroidota</taxon>
        <taxon>Chitinophagia</taxon>
        <taxon>Chitinophagales</taxon>
        <taxon>Chitinophagaceae</taxon>
        <taxon>Deminuibacter</taxon>
    </lineage>
</organism>
<keyword evidence="7 10" id="KW-0472">Membrane</keyword>
<dbReference type="InterPro" id="IPR000531">
    <property type="entry name" value="Beta-barrel_TonB"/>
</dbReference>
<evidence type="ECO:0000259" key="13">
    <source>
        <dbReference type="Pfam" id="PF00593"/>
    </source>
</evidence>
<evidence type="ECO:0000256" key="8">
    <source>
        <dbReference type="ARBA" id="ARBA00023170"/>
    </source>
</evidence>
<keyword evidence="9 10" id="KW-0998">Cell outer membrane</keyword>
<evidence type="ECO:0000313" key="15">
    <source>
        <dbReference type="EMBL" id="RFM26606.1"/>
    </source>
</evidence>
<evidence type="ECO:0000256" key="5">
    <source>
        <dbReference type="ARBA" id="ARBA00022729"/>
    </source>
</evidence>
<dbReference type="PANTHER" id="PTHR30069">
    <property type="entry name" value="TONB-DEPENDENT OUTER MEMBRANE RECEPTOR"/>
    <property type="match status" value="1"/>
</dbReference>
<evidence type="ECO:0000256" key="11">
    <source>
        <dbReference type="RuleBase" id="RU003357"/>
    </source>
</evidence>
<feature type="chain" id="PRO_5017569432" evidence="12">
    <location>
        <begin position="22"/>
        <end position="625"/>
    </location>
</feature>
<evidence type="ECO:0000256" key="2">
    <source>
        <dbReference type="ARBA" id="ARBA00022448"/>
    </source>
</evidence>
<protein>
    <submittedName>
        <fullName evidence="15">TonB-dependent receptor</fullName>
    </submittedName>
</protein>
<keyword evidence="8 15" id="KW-0675">Receptor</keyword>
<evidence type="ECO:0000256" key="10">
    <source>
        <dbReference type="PROSITE-ProRule" id="PRU01360"/>
    </source>
</evidence>
<sequence>MSMKKLMYTFAALAVSQGAWAQKDSAANKLDEVVVTATKTPAKLSQIGKVVTVITKEQIEQSAGKDLSQLLNEQTGIIVNGANSNPGLNKSLYMLGAKNDYTLILIDGAPLLDASGLTVGAYDLRMIPLEQVERIEIVQGSESTLYGSNAVAGVINIITKKGGSKKIGFTGTSSYGSYHTYNGNANVHGTTGIVDYNVNYNYYSTHGISEAADTTGKGNFDKDGFNRQSVQANLSINASKNLKIAPFYRYAYYKGAYDDGAFTDGINNFTSLLNSTGAIATYQLPKGTITANYTYNFSKREYDAGYNFRGRFHNGDLYWKQSLGQLVQMVAGVNYQHYQLLDTSLTEKNPAHNITSPYLSFLLNSKDGLSLEIGSRYNSSNHFGSYFTYNFTAAYRVTSYLKLFAGTSTGFRAPLPSELFGSFGANPNLKPEKSTNIEGGAQAELLKSNLFVTLTGFNREMKDVIAFLNGVNTNLDAQHDKGAQVEVKWQPVQGLNIKAAYAYVTGRITETNAGKDTSYYNLLRVPKSTFNFNVGYQATRQLYVSAGLQSLGKRTDAFFNLTDYSSSPVTLKSFATLNLYAEYKLLHNKLRLFADAKNVTGTKYYEVYGYSTMGFNFTGGLAINL</sequence>
<evidence type="ECO:0000256" key="12">
    <source>
        <dbReference type="SAM" id="SignalP"/>
    </source>
</evidence>
<dbReference type="PANTHER" id="PTHR30069:SF29">
    <property type="entry name" value="HEMOGLOBIN AND HEMOGLOBIN-HAPTOGLOBIN-BINDING PROTEIN 1-RELATED"/>
    <property type="match status" value="1"/>
</dbReference>
<keyword evidence="4 10" id="KW-0812">Transmembrane</keyword>
<keyword evidence="2 10" id="KW-0813">Transport</keyword>
<dbReference type="Proteomes" id="UP000261284">
    <property type="component" value="Unassembled WGS sequence"/>
</dbReference>
<accession>A0A3E1NF50</accession>
<evidence type="ECO:0000259" key="14">
    <source>
        <dbReference type="Pfam" id="PF07715"/>
    </source>
</evidence>
<dbReference type="InterPro" id="IPR039426">
    <property type="entry name" value="TonB-dep_rcpt-like"/>
</dbReference>
<dbReference type="Pfam" id="PF07715">
    <property type="entry name" value="Plug"/>
    <property type="match status" value="1"/>
</dbReference>
<keyword evidence="16" id="KW-1185">Reference proteome</keyword>
<keyword evidence="5 12" id="KW-0732">Signal</keyword>
<dbReference type="Gene3D" id="2.40.170.20">
    <property type="entry name" value="TonB-dependent receptor, beta-barrel domain"/>
    <property type="match status" value="1"/>
</dbReference>
<evidence type="ECO:0000256" key="6">
    <source>
        <dbReference type="ARBA" id="ARBA00023077"/>
    </source>
</evidence>
<feature type="domain" description="TonB-dependent receptor-like beta-barrel" evidence="13">
    <location>
        <begin position="175"/>
        <end position="599"/>
    </location>
</feature>
<evidence type="ECO:0000256" key="9">
    <source>
        <dbReference type="ARBA" id="ARBA00023237"/>
    </source>
</evidence>
<dbReference type="InterPro" id="IPR036942">
    <property type="entry name" value="Beta-barrel_TonB_sf"/>
</dbReference>
<dbReference type="InterPro" id="IPR037066">
    <property type="entry name" value="Plug_dom_sf"/>
</dbReference>
<dbReference type="CDD" id="cd01347">
    <property type="entry name" value="ligand_gated_channel"/>
    <property type="match status" value="1"/>
</dbReference>
<dbReference type="Gene3D" id="2.170.130.10">
    <property type="entry name" value="TonB-dependent receptor, plug domain"/>
    <property type="match status" value="1"/>
</dbReference>
<dbReference type="GO" id="GO:0015344">
    <property type="term" value="F:siderophore uptake transmembrane transporter activity"/>
    <property type="evidence" value="ECO:0007669"/>
    <property type="project" value="TreeGrafter"/>
</dbReference>
<evidence type="ECO:0000313" key="16">
    <source>
        <dbReference type="Proteomes" id="UP000261284"/>
    </source>
</evidence>
<feature type="signal peptide" evidence="12">
    <location>
        <begin position="1"/>
        <end position="21"/>
    </location>
</feature>
<feature type="domain" description="TonB-dependent receptor plug" evidence="14">
    <location>
        <begin position="45"/>
        <end position="154"/>
    </location>
</feature>
<comment type="caution">
    <text evidence="15">The sequence shown here is derived from an EMBL/GenBank/DDBJ whole genome shotgun (WGS) entry which is preliminary data.</text>
</comment>
<evidence type="ECO:0000256" key="3">
    <source>
        <dbReference type="ARBA" id="ARBA00022452"/>
    </source>
</evidence>
<dbReference type="AlphaFoldDB" id="A0A3E1NF50"/>
<keyword evidence="6 11" id="KW-0798">TonB box</keyword>
<dbReference type="PROSITE" id="PS52016">
    <property type="entry name" value="TONB_DEPENDENT_REC_3"/>
    <property type="match status" value="1"/>
</dbReference>
<comment type="subcellular location">
    <subcellularLocation>
        <location evidence="1 10">Cell outer membrane</location>
        <topology evidence="1 10">Multi-pass membrane protein</topology>
    </subcellularLocation>
</comment>
<evidence type="ECO:0000256" key="1">
    <source>
        <dbReference type="ARBA" id="ARBA00004571"/>
    </source>
</evidence>
<name>A0A3E1NF50_9BACT</name>
<dbReference type="GO" id="GO:0044718">
    <property type="term" value="P:siderophore transmembrane transport"/>
    <property type="evidence" value="ECO:0007669"/>
    <property type="project" value="TreeGrafter"/>
</dbReference>
<gene>
    <name evidence="15" type="ORF">DXN05_18710</name>
</gene>
<comment type="similarity">
    <text evidence="10 11">Belongs to the TonB-dependent receptor family.</text>
</comment>
<reference evidence="15 16" key="1">
    <citation type="submission" date="2018-08" db="EMBL/GenBank/DDBJ databases">
        <title>Chitinophagaceae sp. K23C18032701, a novel bacterium isolated from forest soil.</title>
        <authorList>
            <person name="Wang C."/>
        </authorList>
    </citation>
    <scope>NUCLEOTIDE SEQUENCE [LARGE SCALE GENOMIC DNA]</scope>
    <source>
        <strain evidence="15 16">K23C18032701</strain>
    </source>
</reference>